<dbReference type="SUPFAM" id="SSF52540">
    <property type="entry name" value="P-loop containing nucleoside triphosphate hydrolases"/>
    <property type="match status" value="1"/>
</dbReference>
<feature type="domain" description="G" evidence="3">
    <location>
        <begin position="370"/>
        <end position="502"/>
    </location>
</feature>
<dbReference type="InterPro" id="IPR027417">
    <property type="entry name" value="P-loop_NTPase"/>
</dbReference>
<dbReference type="GO" id="GO:0031969">
    <property type="term" value="C:chloroplast membrane"/>
    <property type="evidence" value="ECO:0007669"/>
    <property type="project" value="TreeGrafter"/>
</dbReference>
<dbReference type="InterPro" id="IPR013785">
    <property type="entry name" value="Aldolase_TIM"/>
</dbReference>
<dbReference type="Proteomes" id="UP001187192">
    <property type="component" value="Unassembled WGS sequence"/>
</dbReference>
<feature type="coiled-coil region" evidence="1">
    <location>
        <begin position="889"/>
        <end position="923"/>
    </location>
</feature>
<dbReference type="PANTHER" id="PTHR43681:SF1">
    <property type="entry name" value="SARCALUMENIN"/>
    <property type="match status" value="1"/>
</dbReference>
<feature type="region of interest" description="Disordered" evidence="2">
    <location>
        <begin position="47"/>
        <end position="70"/>
    </location>
</feature>
<dbReference type="Gene3D" id="3.40.50.300">
    <property type="entry name" value="P-loop containing nucleotide triphosphate hydrolases"/>
    <property type="match status" value="1"/>
</dbReference>
<dbReference type="SUPFAM" id="SSF51391">
    <property type="entry name" value="Thiamin phosphate synthase"/>
    <property type="match status" value="1"/>
</dbReference>
<dbReference type="InterPro" id="IPR005225">
    <property type="entry name" value="Small_GTP-bd"/>
</dbReference>
<dbReference type="GO" id="GO:0005525">
    <property type="term" value="F:GTP binding"/>
    <property type="evidence" value="ECO:0007669"/>
    <property type="project" value="InterPro"/>
</dbReference>
<dbReference type="EMBL" id="BTGU01000029">
    <property type="protein sequence ID" value="GMN48785.1"/>
    <property type="molecule type" value="Genomic_DNA"/>
</dbReference>
<dbReference type="Gene3D" id="3.20.20.70">
    <property type="entry name" value="Aldolase class I"/>
    <property type="match status" value="1"/>
</dbReference>
<dbReference type="FunFam" id="3.20.20.70:FF:000243">
    <property type="entry name" value="Probable transmembrane GTPase FZO-like, chloroplastic"/>
    <property type="match status" value="1"/>
</dbReference>
<evidence type="ECO:0000313" key="5">
    <source>
        <dbReference type="Proteomes" id="UP001187192"/>
    </source>
</evidence>
<feature type="compositionally biased region" description="Basic and acidic residues" evidence="2">
    <location>
        <begin position="53"/>
        <end position="63"/>
    </location>
</feature>
<keyword evidence="5" id="KW-1185">Reference proteome</keyword>
<protein>
    <recommendedName>
        <fullName evidence="3">G domain-containing protein</fullName>
    </recommendedName>
</protein>
<dbReference type="InterPro" id="IPR051943">
    <property type="entry name" value="TRAFAC_Dynamin-like_GTPase"/>
</dbReference>
<dbReference type="CDD" id="cd09912">
    <property type="entry name" value="DLP_2"/>
    <property type="match status" value="1"/>
</dbReference>
<evidence type="ECO:0000259" key="3">
    <source>
        <dbReference type="Pfam" id="PF01926"/>
    </source>
</evidence>
<reference evidence="4" key="1">
    <citation type="submission" date="2023-07" db="EMBL/GenBank/DDBJ databases">
        <title>draft genome sequence of fig (Ficus carica).</title>
        <authorList>
            <person name="Takahashi T."/>
            <person name="Nishimura K."/>
        </authorList>
    </citation>
    <scope>NUCLEOTIDE SEQUENCE</scope>
</reference>
<dbReference type="GO" id="GO:0010027">
    <property type="term" value="P:thylakoid membrane organization"/>
    <property type="evidence" value="ECO:0007669"/>
    <property type="project" value="TreeGrafter"/>
</dbReference>
<dbReference type="Pfam" id="PF01926">
    <property type="entry name" value="MMR_HSR1"/>
    <property type="match status" value="1"/>
</dbReference>
<proteinExistence type="predicted"/>
<feature type="coiled-coil region" evidence="1">
    <location>
        <begin position="502"/>
        <end position="529"/>
    </location>
</feature>
<sequence>MVPLLFSQASTTHRPLFFTLTPPLPPHTPRLKPRLLRQPGLLVRSISQNSNQSRRELQGREPPRTVFPGGYKRPEIRVPCLVLQLDADDVLSGGEDDVLGVVDRAVSKWAGIVVLNGGEATGGRIYEAACKLKSVVRDRAYLLVAERVDVAAAANASGVVLSDQGLPAIVARSTMMDSKSDSVFLPLVARNVQTADAALNASSSEGADFLIYSIGGEKHVEVLTSVRENVKIPIFVMFTSCGEDTLVMEASRLLESGASGLVTSVKGFRKFSNDALNSLFSNAYTLNETTQDEFTNSNENKLLNSENGIGAEERVAGFINLEDRKKQLIEREKLVLLEAINVIQKAAPLMEEVSLLADAVSRIDEPFLLAIVGEFNSGKSSVINALLGSKYLKEGVVPTTNEITFLRYSNLDSGEAQRCERHPDGQYICYLPAPFLKEMNIVDTPGTNVILHRQQRLTEEFVPRADLLLFVISADRPLTESEVTFLRYIQQWKKKVVFVLNKSDLYRNANELEEALTFIKENTQKLLNAEHVTVYPVSARSALEAKLSTSSEFEKENEELSTSDSHWKINSFNAFEEFLYSFLDGSTSNGMERMRLKLGTPIAIAERLLSSCDTLVRQDCRSARQDLASMNKIVSSVKDYAMKMESESISWRRRALLLIDNTKSRVIELILATLQLSNLDLAASYAFKGEKSTTLLATSRIQNDVIGPAIVDVQNLLGEYVEWLLSNNVREGMVYKESFENRWSSFVRPNRQLHFETFESLRKVNELGLGVIRNFSGPAASKLFDQEIREAFLGTFGGLGAAGLSASLLTSVLPTTLEDLLALGLCSAGGLLAVSNFPARRQAIINKVKKTADALARELEEAMQKDLSEALDNVESFVKVIAKPYQDAAQNKIEKLLAIQAEISNIEKELQRLQVEIQNLHVS</sequence>
<dbReference type="InterPro" id="IPR036206">
    <property type="entry name" value="ThiamineP_synth_sf"/>
</dbReference>
<gene>
    <name evidence="4" type="ORF">TIFTF001_017960</name>
</gene>
<dbReference type="PANTHER" id="PTHR43681">
    <property type="entry name" value="TRANSMEMBRANE GTPASE FZO"/>
    <property type="match status" value="1"/>
</dbReference>
<dbReference type="InterPro" id="IPR006073">
    <property type="entry name" value="GTP-bd"/>
</dbReference>
<dbReference type="NCBIfam" id="TIGR00231">
    <property type="entry name" value="small_GTP"/>
    <property type="match status" value="1"/>
</dbReference>
<dbReference type="AlphaFoldDB" id="A0AA88AAM4"/>
<name>A0AA88AAM4_FICCA</name>
<organism evidence="4 5">
    <name type="scientific">Ficus carica</name>
    <name type="common">Common fig</name>
    <dbReference type="NCBI Taxonomy" id="3494"/>
    <lineage>
        <taxon>Eukaryota</taxon>
        <taxon>Viridiplantae</taxon>
        <taxon>Streptophyta</taxon>
        <taxon>Embryophyta</taxon>
        <taxon>Tracheophyta</taxon>
        <taxon>Spermatophyta</taxon>
        <taxon>Magnoliopsida</taxon>
        <taxon>eudicotyledons</taxon>
        <taxon>Gunneridae</taxon>
        <taxon>Pentapetalae</taxon>
        <taxon>rosids</taxon>
        <taxon>fabids</taxon>
        <taxon>Rosales</taxon>
        <taxon>Moraceae</taxon>
        <taxon>Ficeae</taxon>
        <taxon>Ficus</taxon>
    </lineage>
</organism>
<evidence type="ECO:0000256" key="1">
    <source>
        <dbReference type="SAM" id="Coils"/>
    </source>
</evidence>
<dbReference type="FunFam" id="3.40.50.300:FF:001052">
    <property type="entry name" value="Probable transmembrane GTPase FZO-like, chloroplastic"/>
    <property type="match status" value="1"/>
</dbReference>
<comment type="caution">
    <text evidence="4">The sequence shown here is derived from an EMBL/GenBank/DDBJ whole genome shotgun (WGS) entry which is preliminary data.</text>
</comment>
<evidence type="ECO:0000256" key="2">
    <source>
        <dbReference type="SAM" id="MobiDB-lite"/>
    </source>
</evidence>
<evidence type="ECO:0000313" key="4">
    <source>
        <dbReference type="EMBL" id="GMN48785.1"/>
    </source>
</evidence>
<keyword evidence="1" id="KW-0175">Coiled coil</keyword>
<accession>A0AA88AAM4</accession>